<dbReference type="AlphaFoldDB" id="A0AA86NCE3"/>
<gene>
    <name evidence="2" type="ORF">HINF_LOCUS4495</name>
    <name evidence="3" type="ORF">HINF_LOCUS70546</name>
</gene>
<comment type="caution">
    <text evidence="2">The sequence shown here is derived from an EMBL/GenBank/DDBJ whole genome shotgun (WGS) entry which is preliminary data.</text>
</comment>
<keyword evidence="4" id="KW-1185">Reference proteome</keyword>
<evidence type="ECO:0000313" key="2">
    <source>
        <dbReference type="EMBL" id="CAI9916850.1"/>
    </source>
</evidence>
<keyword evidence="3" id="KW-0808">Transferase</keyword>
<evidence type="ECO:0000313" key="4">
    <source>
        <dbReference type="Proteomes" id="UP001642409"/>
    </source>
</evidence>
<evidence type="ECO:0000256" key="1">
    <source>
        <dbReference type="SAM" id="MobiDB-lite"/>
    </source>
</evidence>
<proteinExistence type="predicted"/>
<dbReference type="GO" id="GO:0016301">
    <property type="term" value="F:kinase activity"/>
    <property type="evidence" value="ECO:0007669"/>
    <property type="project" value="UniProtKB-KW"/>
</dbReference>
<organism evidence="2">
    <name type="scientific">Hexamita inflata</name>
    <dbReference type="NCBI Taxonomy" id="28002"/>
    <lineage>
        <taxon>Eukaryota</taxon>
        <taxon>Metamonada</taxon>
        <taxon>Diplomonadida</taxon>
        <taxon>Hexamitidae</taxon>
        <taxon>Hexamitinae</taxon>
        <taxon>Hexamita</taxon>
    </lineage>
</organism>
<name>A0AA86NCE3_9EUKA</name>
<protein>
    <submittedName>
        <fullName evidence="2">CDC7</fullName>
    </submittedName>
    <submittedName>
        <fullName evidence="3">Kinase</fullName>
    </submittedName>
</protein>
<reference evidence="2" key="1">
    <citation type="submission" date="2023-06" db="EMBL/GenBank/DDBJ databases">
        <authorList>
            <person name="Kurt Z."/>
        </authorList>
    </citation>
    <scope>NUCLEOTIDE SEQUENCE</scope>
</reference>
<evidence type="ECO:0000313" key="3">
    <source>
        <dbReference type="EMBL" id="CAL6100416.1"/>
    </source>
</evidence>
<dbReference type="Proteomes" id="UP001642409">
    <property type="component" value="Unassembled WGS sequence"/>
</dbReference>
<feature type="compositionally biased region" description="Polar residues" evidence="1">
    <location>
        <begin position="1"/>
        <end position="18"/>
    </location>
</feature>
<dbReference type="EMBL" id="CAXDID020000530">
    <property type="protein sequence ID" value="CAL6100416.1"/>
    <property type="molecule type" value="Genomic_DNA"/>
</dbReference>
<accession>A0AA86NCE3</accession>
<reference evidence="3 4" key="2">
    <citation type="submission" date="2024-07" db="EMBL/GenBank/DDBJ databases">
        <authorList>
            <person name="Akdeniz Z."/>
        </authorList>
    </citation>
    <scope>NUCLEOTIDE SEQUENCE [LARGE SCALE GENOMIC DNA]</scope>
</reference>
<dbReference type="EMBL" id="CATOUU010000112">
    <property type="protein sequence ID" value="CAI9916850.1"/>
    <property type="molecule type" value="Genomic_DNA"/>
</dbReference>
<feature type="region of interest" description="Disordered" evidence="1">
    <location>
        <begin position="1"/>
        <end position="33"/>
    </location>
</feature>
<sequence>MDENNTRSTSAITGLTKSATHRSLADPGRTQSRYPQTAKYIQTMLEQTLKRYITLPGIMDQLENEMKESIMAIKSRMFEVCVEQLFRQAKGEEKVWLGRIRDAIRELGAQTVYEIGRGAAFPEVYAGSVVGSKGMSERGINDSVNQKVHATKFINQEDEQLIKQGKVNADILEKIANENRARRLLLEDKYGGQKHRKMMRGWK</sequence>
<keyword evidence="3" id="KW-0418">Kinase</keyword>